<reference evidence="2" key="1">
    <citation type="journal article" date="2019" name="PLoS Negl. Trop. Dis.">
        <title>Revisiting the worldwide diversity of Leptospira species in the environment.</title>
        <authorList>
            <person name="Vincent A.T."/>
            <person name="Schiettekatte O."/>
            <person name="Bourhy P."/>
            <person name="Veyrier F.J."/>
            <person name="Picardeau M."/>
        </authorList>
    </citation>
    <scope>NUCLEOTIDE SEQUENCE [LARGE SCALE GENOMIC DNA]</scope>
    <source>
        <strain evidence="2">201702690</strain>
    </source>
</reference>
<comment type="caution">
    <text evidence="1">The sequence shown here is derived from an EMBL/GenBank/DDBJ whole genome shotgun (WGS) entry which is preliminary data.</text>
</comment>
<proteinExistence type="predicted"/>
<evidence type="ECO:0000313" key="1">
    <source>
        <dbReference type="EMBL" id="TGL39629.1"/>
    </source>
</evidence>
<gene>
    <name evidence="1" type="ORF">EHQ53_13995</name>
</gene>
<keyword evidence="2" id="KW-1185">Reference proteome</keyword>
<name>A0ABY2M973_9LEPT</name>
<dbReference type="EMBL" id="RQGC01000009">
    <property type="protein sequence ID" value="TGL39629.1"/>
    <property type="molecule type" value="Genomic_DNA"/>
</dbReference>
<protein>
    <submittedName>
        <fullName evidence="1">Uncharacterized protein</fullName>
    </submittedName>
</protein>
<organism evidence="1 2">
    <name type="scientific">Leptospira langatensis</name>
    <dbReference type="NCBI Taxonomy" id="2484983"/>
    <lineage>
        <taxon>Bacteria</taxon>
        <taxon>Pseudomonadati</taxon>
        <taxon>Spirochaetota</taxon>
        <taxon>Spirochaetia</taxon>
        <taxon>Leptospirales</taxon>
        <taxon>Leptospiraceae</taxon>
        <taxon>Leptospira</taxon>
    </lineage>
</organism>
<sequence length="96" mass="11180">MDRFFRLRSPLGIETDGEESLIWAKANHEFERIAQALRFIDFTPDHFDAEVISCLDVTYGGFSRGDLAKLPFDRYEKIISHVMDLQQKIKERSENG</sequence>
<accession>A0ABY2M973</accession>
<dbReference type="Proteomes" id="UP000297273">
    <property type="component" value="Unassembled WGS sequence"/>
</dbReference>
<evidence type="ECO:0000313" key="2">
    <source>
        <dbReference type="Proteomes" id="UP000297273"/>
    </source>
</evidence>